<protein>
    <recommendedName>
        <fullName evidence="3">Tyr recombinase domain-containing protein</fullName>
    </recommendedName>
</protein>
<dbReference type="Proteomes" id="UP000008237">
    <property type="component" value="Unassembled WGS sequence"/>
</dbReference>
<dbReference type="PANTHER" id="PTHR35617">
    <property type="entry name" value="PHAGE_INTEGRASE DOMAIN-CONTAINING PROTEIN"/>
    <property type="match status" value="1"/>
</dbReference>
<keyword evidence="2" id="KW-1185">Reference proteome</keyword>
<dbReference type="OMA" id="YAKIQAN"/>
<reference evidence="1 2" key="1">
    <citation type="journal article" date="2010" name="Science">
        <title>Genomic comparison of the ants Camponotus floridanus and Harpegnathos saltator.</title>
        <authorList>
            <person name="Bonasio R."/>
            <person name="Zhang G."/>
            <person name="Ye C."/>
            <person name="Mutti N.S."/>
            <person name="Fang X."/>
            <person name="Qin N."/>
            <person name="Donahue G."/>
            <person name="Yang P."/>
            <person name="Li Q."/>
            <person name="Li C."/>
            <person name="Zhang P."/>
            <person name="Huang Z."/>
            <person name="Berger S.L."/>
            <person name="Reinberg D."/>
            <person name="Wang J."/>
            <person name="Liebig J."/>
        </authorList>
    </citation>
    <scope>NUCLEOTIDE SEQUENCE [LARGE SCALE GENOMIC DNA]</scope>
    <source>
        <strain evidence="1 2">R22 G/1</strain>
    </source>
</reference>
<proteinExistence type="predicted"/>
<dbReference type="AlphaFoldDB" id="E2BNR9"/>
<name>E2BNR9_HARSA</name>
<accession>E2BNR9</accession>
<gene>
    <name evidence="1" type="ORF">EAI_00066</name>
</gene>
<dbReference type="EMBL" id="GL449461">
    <property type="protein sequence ID" value="EFN82661.1"/>
    <property type="molecule type" value="Genomic_DNA"/>
</dbReference>
<evidence type="ECO:0000313" key="1">
    <source>
        <dbReference type="EMBL" id="EFN82661.1"/>
    </source>
</evidence>
<feature type="non-terminal residue" evidence="1">
    <location>
        <position position="1"/>
    </location>
</feature>
<dbReference type="InParanoid" id="E2BNR9"/>
<feature type="non-terminal residue" evidence="1">
    <location>
        <position position="135"/>
    </location>
</feature>
<dbReference type="PANTHER" id="PTHR35617:SF3">
    <property type="entry name" value="CORE-BINDING (CB) DOMAIN-CONTAINING PROTEIN"/>
    <property type="match status" value="1"/>
</dbReference>
<evidence type="ECO:0000313" key="2">
    <source>
        <dbReference type="Proteomes" id="UP000008237"/>
    </source>
</evidence>
<sequence length="135" mass="15371">YATLNTYRSAISLISNNKIGGNELICRFLKGVFNRKPQTPKYSHIWDVTRVLEYLEKLNPLEKLSFIQLTEKTVALLALCTAHRAQTLASIKITNIYKTGNNIHIKIEDRIKTSGPGRFQPLLVLPEFKEKPSLC</sequence>
<organism evidence="2">
    <name type="scientific">Harpegnathos saltator</name>
    <name type="common">Jerdon's jumping ant</name>
    <dbReference type="NCBI Taxonomy" id="610380"/>
    <lineage>
        <taxon>Eukaryota</taxon>
        <taxon>Metazoa</taxon>
        <taxon>Ecdysozoa</taxon>
        <taxon>Arthropoda</taxon>
        <taxon>Hexapoda</taxon>
        <taxon>Insecta</taxon>
        <taxon>Pterygota</taxon>
        <taxon>Neoptera</taxon>
        <taxon>Endopterygota</taxon>
        <taxon>Hymenoptera</taxon>
        <taxon>Apocrita</taxon>
        <taxon>Aculeata</taxon>
        <taxon>Formicoidea</taxon>
        <taxon>Formicidae</taxon>
        <taxon>Ponerinae</taxon>
        <taxon>Ponerini</taxon>
        <taxon>Harpegnathos</taxon>
    </lineage>
</organism>
<evidence type="ECO:0008006" key="3">
    <source>
        <dbReference type="Google" id="ProtNLM"/>
    </source>
</evidence>